<dbReference type="InterPro" id="IPR036259">
    <property type="entry name" value="MFS_trans_sf"/>
</dbReference>
<comment type="subcellular location">
    <subcellularLocation>
        <location evidence="1">Cell membrane</location>
        <topology evidence="1">Multi-pass membrane protein</topology>
    </subcellularLocation>
</comment>
<feature type="domain" description="Major facilitator superfamily (MFS) profile" evidence="7">
    <location>
        <begin position="4"/>
        <end position="372"/>
    </location>
</feature>
<dbReference type="Pfam" id="PF07690">
    <property type="entry name" value="MFS_1"/>
    <property type="match status" value="1"/>
</dbReference>
<dbReference type="InterPro" id="IPR020846">
    <property type="entry name" value="MFS_dom"/>
</dbReference>
<feature type="transmembrane region" description="Helical" evidence="6">
    <location>
        <begin position="70"/>
        <end position="89"/>
    </location>
</feature>
<evidence type="ECO:0000256" key="1">
    <source>
        <dbReference type="ARBA" id="ARBA00004651"/>
    </source>
</evidence>
<feature type="transmembrane region" description="Helical" evidence="6">
    <location>
        <begin position="262"/>
        <end position="279"/>
    </location>
</feature>
<dbReference type="InterPro" id="IPR050189">
    <property type="entry name" value="MFS_Efflux_Transporters"/>
</dbReference>
<keyword evidence="9" id="KW-1185">Reference proteome</keyword>
<feature type="transmembrane region" description="Helical" evidence="6">
    <location>
        <begin position="349"/>
        <end position="369"/>
    </location>
</feature>
<dbReference type="GO" id="GO:0022857">
    <property type="term" value="F:transmembrane transporter activity"/>
    <property type="evidence" value="ECO:0007669"/>
    <property type="project" value="InterPro"/>
</dbReference>
<dbReference type="PROSITE" id="PS50850">
    <property type="entry name" value="MFS"/>
    <property type="match status" value="1"/>
</dbReference>
<sequence length="378" mass="37633">MRTALLALTTAAFVTVLTEALPAGVLPGLSAGLGVGEPAAGQAVTVYALGTALTAVPLSAATATWRRKRLLLTGVAGFAVANTVTALSADYALTMMARFLAGVAAGVVWALLAGYARRLVPDGPGKAIAIVMAGIPLALSLGIPAGTFLGGLFGWRWAFGAMSVLAAVLLAWIAARVPDQPGRAGGRLAVSRTLSVPGVLPVLAVTLVFVLGHTVLYTYVAAFLGHAGLGGAVDVVLLVFGVASMAGIWVVGAVIDRALRALTVLSTILVALAAALLAVSAGSPALVYAAVALWGLGWGGVPTLLQTAAGHAGGEAADHAQAMLVTLWNAAMAAGGVAGGVLLDAAGPAVFPWTLLVLLLPVFAVVLGARRHGFPATS</sequence>
<evidence type="ECO:0000313" key="8">
    <source>
        <dbReference type="EMBL" id="MCR6485698.1"/>
    </source>
</evidence>
<dbReference type="EMBL" id="JAMXQV010000012">
    <property type="protein sequence ID" value="MCR6485698.1"/>
    <property type="molecule type" value="Genomic_DNA"/>
</dbReference>
<feature type="transmembrane region" description="Helical" evidence="6">
    <location>
        <begin position="196"/>
        <end position="220"/>
    </location>
</feature>
<proteinExistence type="predicted"/>
<accession>A0A9X2NDH5</accession>
<organism evidence="8 9">
    <name type="scientific">Amycolatopsis iheyensis</name>
    <dbReference type="NCBI Taxonomy" id="2945988"/>
    <lineage>
        <taxon>Bacteria</taxon>
        <taxon>Bacillati</taxon>
        <taxon>Actinomycetota</taxon>
        <taxon>Actinomycetes</taxon>
        <taxon>Pseudonocardiales</taxon>
        <taxon>Pseudonocardiaceae</taxon>
        <taxon>Amycolatopsis</taxon>
    </lineage>
</organism>
<keyword evidence="2" id="KW-1003">Cell membrane</keyword>
<feature type="transmembrane region" description="Helical" evidence="6">
    <location>
        <begin position="95"/>
        <end position="115"/>
    </location>
</feature>
<feature type="transmembrane region" description="Helical" evidence="6">
    <location>
        <begin position="232"/>
        <end position="255"/>
    </location>
</feature>
<evidence type="ECO:0000256" key="2">
    <source>
        <dbReference type="ARBA" id="ARBA00022475"/>
    </source>
</evidence>
<evidence type="ECO:0000256" key="5">
    <source>
        <dbReference type="ARBA" id="ARBA00023136"/>
    </source>
</evidence>
<keyword evidence="5 6" id="KW-0472">Membrane</keyword>
<feature type="transmembrane region" description="Helical" evidence="6">
    <location>
        <begin position="285"/>
        <end position="305"/>
    </location>
</feature>
<dbReference type="PANTHER" id="PTHR43124">
    <property type="entry name" value="PURINE EFFLUX PUMP PBUE"/>
    <property type="match status" value="1"/>
</dbReference>
<dbReference type="RefSeq" id="WP_257922282.1">
    <property type="nucleotide sequence ID" value="NZ_JAMXQV010000012.1"/>
</dbReference>
<evidence type="ECO:0000313" key="9">
    <source>
        <dbReference type="Proteomes" id="UP001144096"/>
    </source>
</evidence>
<dbReference type="AlphaFoldDB" id="A0A9X2NDH5"/>
<feature type="transmembrane region" description="Helical" evidence="6">
    <location>
        <begin position="155"/>
        <end position="175"/>
    </location>
</feature>
<gene>
    <name evidence="8" type="ORF">M8542_23010</name>
</gene>
<dbReference type="PANTHER" id="PTHR43124:SF3">
    <property type="entry name" value="CHLORAMPHENICOL EFFLUX PUMP RV0191"/>
    <property type="match status" value="1"/>
</dbReference>
<dbReference type="Proteomes" id="UP001144096">
    <property type="component" value="Unassembled WGS sequence"/>
</dbReference>
<dbReference type="SUPFAM" id="SSF103473">
    <property type="entry name" value="MFS general substrate transporter"/>
    <property type="match status" value="1"/>
</dbReference>
<keyword evidence="3 6" id="KW-0812">Transmembrane</keyword>
<comment type="caution">
    <text evidence="8">The sequence shown here is derived from an EMBL/GenBank/DDBJ whole genome shotgun (WGS) entry which is preliminary data.</text>
</comment>
<evidence type="ECO:0000256" key="6">
    <source>
        <dbReference type="SAM" id="Phobius"/>
    </source>
</evidence>
<name>A0A9X2NDH5_9PSEU</name>
<reference evidence="8" key="1">
    <citation type="submission" date="2022-06" db="EMBL/GenBank/DDBJ databases">
        <title>Amycolatopsis iheyaensis sp. nov., a new species of the genus Amycolatopsis isolated from soil in Iheya island, Japan.</title>
        <authorList>
            <person name="Ngamcharungchit C."/>
            <person name="Kanto H."/>
            <person name="Take A."/>
            <person name="Intra B."/>
            <person name="Matsumoto A."/>
            <person name="Panbangred W."/>
            <person name="Inahashi Y."/>
        </authorList>
    </citation>
    <scope>NUCLEOTIDE SEQUENCE</scope>
    <source>
        <strain evidence="8">OK19-0408</strain>
    </source>
</reference>
<dbReference type="GO" id="GO:0005886">
    <property type="term" value="C:plasma membrane"/>
    <property type="evidence" value="ECO:0007669"/>
    <property type="project" value="UniProtKB-SubCell"/>
</dbReference>
<evidence type="ECO:0000259" key="7">
    <source>
        <dbReference type="PROSITE" id="PS50850"/>
    </source>
</evidence>
<feature type="transmembrane region" description="Helical" evidence="6">
    <location>
        <begin position="127"/>
        <end position="149"/>
    </location>
</feature>
<evidence type="ECO:0000256" key="3">
    <source>
        <dbReference type="ARBA" id="ARBA00022692"/>
    </source>
</evidence>
<dbReference type="InterPro" id="IPR011701">
    <property type="entry name" value="MFS"/>
</dbReference>
<dbReference type="Gene3D" id="1.20.1250.20">
    <property type="entry name" value="MFS general substrate transporter like domains"/>
    <property type="match status" value="1"/>
</dbReference>
<feature type="transmembrane region" description="Helical" evidence="6">
    <location>
        <begin position="325"/>
        <end position="343"/>
    </location>
</feature>
<evidence type="ECO:0000256" key="4">
    <source>
        <dbReference type="ARBA" id="ARBA00022989"/>
    </source>
</evidence>
<dbReference type="CDD" id="cd17324">
    <property type="entry name" value="MFS_NepI_like"/>
    <property type="match status" value="1"/>
</dbReference>
<protein>
    <submittedName>
        <fullName evidence="8">MFS transporter</fullName>
    </submittedName>
</protein>
<feature type="transmembrane region" description="Helical" evidence="6">
    <location>
        <begin position="44"/>
        <end position="63"/>
    </location>
</feature>
<keyword evidence="4 6" id="KW-1133">Transmembrane helix</keyword>